<reference evidence="2" key="1">
    <citation type="submission" date="2022-04" db="EMBL/GenBank/DDBJ databases">
        <title>Roseomonas acroporae sp. nov., isolated from coral Acropora digitifera.</title>
        <authorList>
            <person name="Sun H."/>
        </authorList>
    </citation>
    <scope>NUCLEOTIDE SEQUENCE</scope>
    <source>
        <strain evidence="2">NAR14</strain>
    </source>
</reference>
<dbReference type="PANTHER" id="PTHR33639:SF2">
    <property type="entry name" value="DUF393 DOMAIN-CONTAINING PROTEIN"/>
    <property type="match status" value="1"/>
</dbReference>
<evidence type="ECO:0000313" key="3">
    <source>
        <dbReference type="Proteomes" id="UP001139516"/>
    </source>
</evidence>
<feature type="region of interest" description="Disordered" evidence="1">
    <location>
        <begin position="1"/>
        <end position="61"/>
    </location>
</feature>
<comment type="caution">
    <text evidence="2">The sequence shown here is derived from an EMBL/GenBank/DDBJ whole genome shotgun (WGS) entry which is preliminary data.</text>
</comment>
<keyword evidence="3" id="KW-1185">Reference proteome</keyword>
<protein>
    <submittedName>
        <fullName evidence="2">DCC1-like thiol-disulfide oxidoreductase family protein</fullName>
    </submittedName>
</protein>
<dbReference type="Pfam" id="PF04134">
    <property type="entry name" value="DCC1-like"/>
    <property type="match status" value="1"/>
</dbReference>
<organism evidence="2 3">
    <name type="scientific">Roseomonas acroporae</name>
    <dbReference type="NCBI Taxonomy" id="2937791"/>
    <lineage>
        <taxon>Bacteria</taxon>
        <taxon>Pseudomonadati</taxon>
        <taxon>Pseudomonadota</taxon>
        <taxon>Alphaproteobacteria</taxon>
        <taxon>Acetobacterales</taxon>
        <taxon>Roseomonadaceae</taxon>
        <taxon>Roseomonas</taxon>
    </lineage>
</organism>
<dbReference type="EMBL" id="JALPRX010000081">
    <property type="protein sequence ID" value="MCK8786386.1"/>
    <property type="molecule type" value="Genomic_DNA"/>
</dbReference>
<dbReference type="GO" id="GO:0015035">
    <property type="term" value="F:protein-disulfide reductase activity"/>
    <property type="evidence" value="ECO:0007669"/>
    <property type="project" value="InterPro"/>
</dbReference>
<dbReference type="InterPro" id="IPR007263">
    <property type="entry name" value="DCC1-like"/>
</dbReference>
<dbReference type="InterPro" id="IPR052927">
    <property type="entry name" value="DCC_oxidoreductase"/>
</dbReference>
<dbReference type="AlphaFoldDB" id="A0A9X2BWR8"/>
<dbReference type="RefSeq" id="WP_248668501.1">
    <property type="nucleotide sequence ID" value="NZ_JALPRX010000081.1"/>
</dbReference>
<accession>A0A9X2BWR8</accession>
<feature type="compositionally biased region" description="Basic and acidic residues" evidence="1">
    <location>
        <begin position="1"/>
        <end position="12"/>
    </location>
</feature>
<sequence length="211" mass="22461">MSRPRPADRDADAGNQQAARPARAGEAPGRIGGKLPAAGGAEAPRESGRTTPGRGARAWHLRPLDGLPGAAGRELDGLILFDGVCLLCARSIRFVAARDRAARFRFASVQSPAGRPLAERLGIDPAAPESVAVLLEGRALFKSDAAIAVLRRLPGWGWVRLLGLLPCRLRDGLYDRVAGSRYRLFGRSDACPLPGPELRRRILPDGLAPEA</sequence>
<feature type="compositionally biased region" description="Low complexity" evidence="1">
    <location>
        <begin position="18"/>
        <end position="29"/>
    </location>
</feature>
<dbReference type="PANTHER" id="PTHR33639">
    <property type="entry name" value="THIOL-DISULFIDE OXIDOREDUCTASE DCC"/>
    <property type="match status" value="1"/>
</dbReference>
<dbReference type="Proteomes" id="UP001139516">
    <property type="component" value="Unassembled WGS sequence"/>
</dbReference>
<evidence type="ECO:0000313" key="2">
    <source>
        <dbReference type="EMBL" id="MCK8786386.1"/>
    </source>
</evidence>
<gene>
    <name evidence="2" type="ORF">M0638_18575</name>
</gene>
<proteinExistence type="predicted"/>
<name>A0A9X2BWR8_9PROT</name>
<evidence type="ECO:0000256" key="1">
    <source>
        <dbReference type="SAM" id="MobiDB-lite"/>
    </source>
</evidence>